<dbReference type="InterPro" id="IPR050903">
    <property type="entry name" value="Bact_Chemotaxis_MeTrfase"/>
</dbReference>
<keyword evidence="8" id="KW-1185">Reference proteome</keyword>
<proteinExistence type="predicted"/>
<evidence type="ECO:0000313" key="8">
    <source>
        <dbReference type="Proteomes" id="UP001239680"/>
    </source>
</evidence>
<dbReference type="RefSeq" id="WP_306680797.1">
    <property type="nucleotide sequence ID" value="NZ_JAVDBT010000010.1"/>
</dbReference>
<dbReference type="InterPro" id="IPR022641">
    <property type="entry name" value="CheR_N"/>
</dbReference>
<dbReference type="PANTHER" id="PTHR24422:SF19">
    <property type="entry name" value="CHEMOTAXIS PROTEIN METHYLTRANSFERASE"/>
    <property type="match status" value="1"/>
</dbReference>
<dbReference type="InterPro" id="IPR022642">
    <property type="entry name" value="CheR_C"/>
</dbReference>
<dbReference type="Gene3D" id="3.40.50.150">
    <property type="entry name" value="Vaccinia Virus protein VP39"/>
    <property type="match status" value="1"/>
</dbReference>
<dbReference type="EC" id="2.1.1.80" evidence="2"/>
<dbReference type="Gene3D" id="1.10.155.10">
    <property type="entry name" value="Chemotaxis receptor methyltransferase CheR, N-terminal domain"/>
    <property type="match status" value="1"/>
</dbReference>
<accession>A0ABU0VZ53</accession>
<dbReference type="Pfam" id="PF01739">
    <property type="entry name" value="CheR"/>
    <property type="match status" value="1"/>
</dbReference>
<comment type="caution">
    <text evidence="7">The sequence shown here is derived from an EMBL/GenBank/DDBJ whole genome shotgun (WGS) entry which is preliminary data.</text>
</comment>
<evidence type="ECO:0000256" key="4">
    <source>
        <dbReference type="ARBA" id="ARBA00022679"/>
    </source>
</evidence>
<name>A0ABU0VZ53_9RHOB</name>
<reference evidence="7 8" key="1">
    <citation type="submission" date="2023-08" db="EMBL/GenBank/DDBJ databases">
        <title>Characterization of two Paracoccaceae strains isolated from Phycosphere and proposal of Xinfangfangia lacusdiani sp. nov.</title>
        <authorList>
            <person name="Deng Y."/>
            <person name="Zhang Y.Q."/>
        </authorList>
    </citation>
    <scope>NUCLEOTIDE SEQUENCE [LARGE SCALE GENOMIC DNA]</scope>
    <source>
        <strain evidence="7 8">CPCC 101601</strain>
    </source>
</reference>
<keyword evidence="3" id="KW-0489">Methyltransferase</keyword>
<feature type="domain" description="CheR-type methyltransferase" evidence="6">
    <location>
        <begin position="1"/>
        <end position="260"/>
    </location>
</feature>
<dbReference type="EMBL" id="JAVDBT010000010">
    <property type="protein sequence ID" value="MDQ2067029.1"/>
    <property type="molecule type" value="Genomic_DNA"/>
</dbReference>
<evidence type="ECO:0000313" key="7">
    <source>
        <dbReference type="EMBL" id="MDQ2067029.1"/>
    </source>
</evidence>
<keyword evidence="5" id="KW-0949">S-adenosyl-L-methionine</keyword>
<dbReference type="PIRSF" id="PIRSF000410">
    <property type="entry name" value="CheR"/>
    <property type="match status" value="1"/>
</dbReference>
<evidence type="ECO:0000256" key="2">
    <source>
        <dbReference type="ARBA" id="ARBA00012534"/>
    </source>
</evidence>
<dbReference type="InterPro" id="IPR026024">
    <property type="entry name" value="Chemotaxis_MeTrfase_CheR"/>
</dbReference>
<dbReference type="SUPFAM" id="SSF47757">
    <property type="entry name" value="Chemotaxis receptor methyltransferase CheR, N-terminal domain"/>
    <property type="match status" value="1"/>
</dbReference>
<dbReference type="Proteomes" id="UP001239680">
    <property type="component" value="Unassembled WGS sequence"/>
</dbReference>
<evidence type="ECO:0000256" key="1">
    <source>
        <dbReference type="ARBA" id="ARBA00001541"/>
    </source>
</evidence>
<dbReference type="SUPFAM" id="SSF53335">
    <property type="entry name" value="S-adenosyl-L-methionine-dependent methyltransferases"/>
    <property type="match status" value="1"/>
</dbReference>
<organism evidence="7 8">
    <name type="scientific">Pseudogemmobacter lacusdianii</name>
    <dbReference type="NCBI Taxonomy" id="3069608"/>
    <lineage>
        <taxon>Bacteria</taxon>
        <taxon>Pseudomonadati</taxon>
        <taxon>Pseudomonadota</taxon>
        <taxon>Alphaproteobacteria</taxon>
        <taxon>Rhodobacterales</taxon>
        <taxon>Paracoccaceae</taxon>
        <taxon>Pseudogemmobacter</taxon>
    </lineage>
</organism>
<comment type="catalytic activity">
    <reaction evidence="1">
        <text>L-glutamyl-[protein] + S-adenosyl-L-methionine = [protein]-L-glutamate 5-O-methyl ester + S-adenosyl-L-homocysteine</text>
        <dbReference type="Rhea" id="RHEA:24452"/>
        <dbReference type="Rhea" id="RHEA-COMP:10208"/>
        <dbReference type="Rhea" id="RHEA-COMP:10311"/>
        <dbReference type="ChEBI" id="CHEBI:29973"/>
        <dbReference type="ChEBI" id="CHEBI:57856"/>
        <dbReference type="ChEBI" id="CHEBI:59789"/>
        <dbReference type="ChEBI" id="CHEBI:82795"/>
        <dbReference type="EC" id="2.1.1.80"/>
    </reaction>
</comment>
<dbReference type="PROSITE" id="PS50123">
    <property type="entry name" value="CHER"/>
    <property type="match status" value="1"/>
</dbReference>
<evidence type="ECO:0000259" key="6">
    <source>
        <dbReference type="PROSITE" id="PS50123"/>
    </source>
</evidence>
<dbReference type="PANTHER" id="PTHR24422">
    <property type="entry name" value="CHEMOTAXIS PROTEIN METHYLTRANSFERASE"/>
    <property type="match status" value="1"/>
</dbReference>
<dbReference type="InterPro" id="IPR000780">
    <property type="entry name" value="CheR_MeTrfase"/>
</dbReference>
<dbReference type="InterPro" id="IPR029063">
    <property type="entry name" value="SAM-dependent_MTases_sf"/>
</dbReference>
<dbReference type="InterPro" id="IPR036804">
    <property type="entry name" value="CheR_N_sf"/>
</dbReference>
<evidence type="ECO:0000256" key="3">
    <source>
        <dbReference type="ARBA" id="ARBA00022603"/>
    </source>
</evidence>
<sequence>MAAFAYREFGLSLHSSKRDLVYSRLLKRLHALGMHRFHDYCDLLESADGRGEHDLVVSALTTNVTHFFREGHHFDLLANLVVKPRLAELKSGARLRIWSAGCSSGMEPYSIAMTLLDVLPEAAQQNIRILATDVDPAILARARAGLFSADEVKPIPDRMKSWGVQQAEGGQQQIASKVQKLVRFGELNLMQDWPLRGPLDAIFCRNVAIYFDKQTQARLWQRFASLLAPGGMLFIGHSERLSGPAEAGFSSVGITAYCKL</sequence>
<gene>
    <name evidence="7" type="ORF">Q9295_11630</name>
</gene>
<dbReference type="Pfam" id="PF03705">
    <property type="entry name" value="CheR_N"/>
    <property type="match status" value="1"/>
</dbReference>
<keyword evidence="4" id="KW-0808">Transferase</keyword>
<dbReference type="PRINTS" id="PR00996">
    <property type="entry name" value="CHERMTFRASE"/>
</dbReference>
<evidence type="ECO:0000256" key="5">
    <source>
        <dbReference type="ARBA" id="ARBA00022691"/>
    </source>
</evidence>
<dbReference type="SMART" id="SM00138">
    <property type="entry name" value="MeTrc"/>
    <property type="match status" value="1"/>
</dbReference>
<protein>
    <recommendedName>
        <fullName evidence="2">protein-glutamate O-methyltransferase</fullName>
        <ecNumber evidence="2">2.1.1.80</ecNumber>
    </recommendedName>
</protein>